<dbReference type="InterPro" id="IPR042627">
    <property type="entry name" value="FBXW2"/>
</dbReference>
<gene>
    <name evidence="4" type="ORF">P5673_011307</name>
</gene>
<name>A0AAD9V8P6_ACRCE</name>
<sequence length="363" mass="42423">MLNGFAKHRPLSTIEFEQQLDYICQWMEKWNDQVRRDLIELLLPRCNPKQITFLWTVVEPTLHRDFMYSSLNAFPRSSFSTVSTPLCSEVHKKLGKPRYRAWKLHRVQSAILHDESTYFGVKLPGISTVTSQSKTLPRFAASRSAPPGGATKTACQHAVRRHMQNEDKKDFPKNCFPSSGAKTEDVPTWLAEKRISSNLSSSSRTQRIVKQYRDFIALLPEPLALHILSFLVPKELLFVCQVSKTWRRLASRDELWQSKCKETYVGVPLSVPAVWKEIFRENLNLKRNWANGRCKVMDMCAFCLWLQELHRYRKLGPDNKSLGCKHRDFDPNLYGPHAWNLEHSLSFKEYYNKWIIRQNNSEY</sequence>
<evidence type="ECO:0000313" key="4">
    <source>
        <dbReference type="EMBL" id="KAK2565339.1"/>
    </source>
</evidence>
<dbReference type="PANTHER" id="PTHR44436">
    <property type="entry name" value="F-BOX/WD REPEAT-CONTAINING PROTEIN 2"/>
    <property type="match status" value="1"/>
</dbReference>
<evidence type="ECO:0000313" key="5">
    <source>
        <dbReference type="Proteomes" id="UP001249851"/>
    </source>
</evidence>
<dbReference type="InterPro" id="IPR036047">
    <property type="entry name" value="F-box-like_dom_sf"/>
</dbReference>
<evidence type="ECO:0000256" key="1">
    <source>
        <dbReference type="ARBA" id="ARBA00022574"/>
    </source>
</evidence>
<keyword evidence="2" id="KW-0677">Repeat</keyword>
<accession>A0AAD9V8P6</accession>
<dbReference type="CDD" id="cd22148">
    <property type="entry name" value="F-box_DdgacFF-like"/>
    <property type="match status" value="1"/>
</dbReference>
<dbReference type="PANTHER" id="PTHR44436:SF1">
    <property type="entry name" value="F-BOX_WD REPEAT-CONTAINING PROTEIN 2"/>
    <property type="match status" value="1"/>
</dbReference>
<proteinExistence type="predicted"/>
<keyword evidence="1" id="KW-0853">WD repeat</keyword>
<dbReference type="Gene3D" id="1.20.1280.50">
    <property type="match status" value="1"/>
</dbReference>
<dbReference type="InterPro" id="IPR001810">
    <property type="entry name" value="F-box_dom"/>
</dbReference>
<evidence type="ECO:0000259" key="3">
    <source>
        <dbReference type="PROSITE" id="PS50181"/>
    </source>
</evidence>
<reference evidence="4" key="2">
    <citation type="journal article" date="2023" name="Science">
        <title>Genomic signatures of disease resistance in endangered staghorn corals.</title>
        <authorList>
            <person name="Vollmer S.V."/>
            <person name="Selwyn J.D."/>
            <person name="Despard B.A."/>
            <person name="Roesel C.L."/>
        </authorList>
    </citation>
    <scope>NUCLEOTIDE SEQUENCE</scope>
    <source>
        <strain evidence="4">K2</strain>
    </source>
</reference>
<comment type="caution">
    <text evidence="4">The sequence shown here is derived from an EMBL/GenBank/DDBJ whole genome shotgun (WGS) entry which is preliminary data.</text>
</comment>
<dbReference type="Pfam" id="PF12937">
    <property type="entry name" value="F-box-like"/>
    <property type="match status" value="1"/>
</dbReference>
<dbReference type="PROSITE" id="PS50181">
    <property type="entry name" value="FBOX"/>
    <property type="match status" value="1"/>
</dbReference>
<protein>
    <submittedName>
        <fullName evidence="4">F-box/WD repeat-containing protein 7</fullName>
    </submittedName>
</protein>
<evidence type="ECO:0000256" key="2">
    <source>
        <dbReference type="ARBA" id="ARBA00022737"/>
    </source>
</evidence>
<dbReference type="SMART" id="SM00256">
    <property type="entry name" value="FBOX"/>
    <property type="match status" value="1"/>
</dbReference>
<dbReference type="Proteomes" id="UP001249851">
    <property type="component" value="Unassembled WGS sequence"/>
</dbReference>
<dbReference type="EMBL" id="JARQWQ010000020">
    <property type="protein sequence ID" value="KAK2565339.1"/>
    <property type="molecule type" value="Genomic_DNA"/>
</dbReference>
<reference evidence="4" key="1">
    <citation type="journal article" date="2023" name="G3 (Bethesda)">
        <title>Whole genome assembly and annotation of the endangered Caribbean coral Acropora cervicornis.</title>
        <authorList>
            <person name="Selwyn J.D."/>
            <person name="Vollmer S.V."/>
        </authorList>
    </citation>
    <scope>NUCLEOTIDE SEQUENCE</scope>
    <source>
        <strain evidence="4">K2</strain>
    </source>
</reference>
<feature type="domain" description="F-box" evidence="3">
    <location>
        <begin position="213"/>
        <end position="259"/>
    </location>
</feature>
<keyword evidence="5" id="KW-1185">Reference proteome</keyword>
<dbReference type="AlphaFoldDB" id="A0AAD9V8P6"/>
<dbReference type="SUPFAM" id="SSF81383">
    <property type="entry name" value="F-box domain"/>
    <property type="match status" value="1"/>
</dbReference>
<organism evidence="4 5">
    <name type="scientific">Acropora cervicornis</name>
    <name type="common">Staghorn coral</name>
    <dbReference type="NCBI Taxonomy" id="6130"/>
    <lineage>
        <taxon>Eukaryota</taxon>
        <taxon>Metazoa</taxon>
        <taxon>Cnidaria</taxon>
        <taxon>Anthozoa</taxon>
        <taxon>Hexacorallia</taxon>
        <taxon>Scleractinia</taxon>
        <taxon>Astrocoeniina</taxon>
        <taxon>Acroporidae</taxon>
        <taxon>Acropora</taxon>
    </lineage>
</organism>